<dbReference type="PANTHER" id="PTHR32309:SF13">
    <property type="entry name" value="FERRIC ENTEROBACTIN TRANSPORT PROTEIN FEPE"/>
    <property type="match status" value="1"/>
</dbReference>
<dbReference type="InterPro" id="IPR027417">
    <property type="entry name" value="P-loop_NTPase"/>
</dbReference>
<keyword evidence="3" id="KW-0808">Transferase</keyword>
<protein>
    <recommendedName>
        <fullName evidence="2">non-specific protein-tyrosine kinase</fullName>
        <ecNumber evidence="2">2.7.10.2</ecNumber>
    </recommendedName>
</protein>
<keyword evidence="7" id="KW-0829">Tyrosine-protein kinase</keyword>
<comment type="catalytic activity">
    <reaction evidence="8">
        <text>L-tyrosyl-[protein] + ATP = O-phospho-L-tyrosyl-[protein] + ADP + H(+)</text>
        <dbReference type="Rhea" id="RHEA:10596"/>
        <dbReference type="Rhea" id="RHEA-COMP:10136"/>
        <dbReference type="Rhea" id="RHEA-COMP:20101"/>
        <dbReference type="ChEBI" id="CHEBI:15378"/>
        <dbReference type="ChEBI" id="CHEBI:30616"/>
        <dbReference type="ChEBI" id="CHEBI:46858"/>
        <dbReference type="ChEBI" id="CHEBI:61978"/>
        <dbReference type="ChEBI" id="CHEBI:456216"/>
        <dbReference type="EC" id="2.7.10.2"/>
    </reaction>
</comment>
<comment type="caution">
    <text evidence="10">The sequence shown here is derived from an EMBL/GenBank/DDBJ whole genome shotgun (WGS) entry which is preliminary data.</text>
</comment>
<dbReference type="SUPFAM" id="SSF52540">
    <property type="entry name" value="P-loop containing nucleoside triphosphate hydrolases"/>
    <property type="match status" value="1"/>
</dbReference>
<dbReference type="NCBIfam" id="TIGR01007">
    <property type="entry name" value="eps_fam"/>
    <property type="match status" value="1"/>
</dbReference>
<evidence type="ECO:0000256" key="4">
    <source>
        <dbReference type="ARBA" id="ARBA00022741"/>
    </source>
</evidence>
<evidence type="ECO:0000256" key="7">
    <source>
        <dbReference type="ARBA" id="ARBA00023137"/>
    </source>
</evidence>
<dbReference type="GO" id="GO:0004715">
    <property type="term" value="F:non-membrane spanning protein tyrosine kinase activity"/>
    <property type="evidence" value="ECO:0007669"/>
    <property type="project" value="UniProtKB-EC"/>
</dbReference>
<dbReference type="GO" id="GO:0005886">
    <property type="term" value="C:plasma membrane"/>
    <property type="evidence" value="ECO:0007669"/>
    <property type="project" value="TreeGrafter"/>
</dbReference>
<dbReference type="Pfam" id="PF13614">
    <property type="entry name" value="AAA_31"/>
    <property type="match status" value="1"/>
</dbReference>
<dbReference type="Proteomes" id="UP001055185">
    <property type="component" value="Unassembled WGS sequence"/>
</dbReference>
<evidence type="ECO:0000256" key="2">
    <source>
        <dbReference type="ARBA" id="ARBA00011903"/>
    </source>
</evidence>
<dbReference type="EMBL" id="BQKV01000098">
    <property type="protein sequence ID" value="GJN65535.1"/>
    <property type="molecule type" value="Genomic_DNA"/>
</dbReference>
<dbReference type="InterPro" id="IPR005702">
    <property type="entry name" value="Wzc-like_C"/>
</dbReference>
<evidence type="ECO:0000313" key="10">
    <source>
        <dbReference type="EMBL" id="GJN65535.1"/>
    </source>
</evidence>
<evidence type="ECO:0000259" key="9">
    <source>
        <dbReference type="Pfam" id="PF13614"/>
    </source>
</evidence>
<name>A0AA37N2W5_9FIRM</name>
<sequence length="231" mass="25736">MNTLELKTLPELPFDVTEALNQLRVNLEFCGSEVKTIMITSSTPNEGKSYVSLNLWRAIANMGHRVLLIDADIRNSEMRTKYGIRSNSTLHGITHYLAGKIELDDAIYKTNVANGYMIPMTVPAANPPILLSNGRLGKIIETCRDQFDYILVDTPPLTVVADAMQIGPYCDGTVLVVRGGVTSRKLVDRSVQMAQKIGIPLLGVVLNRVEYKVNSGGYYYKRYYGYDKDHA</sequence>
<evidence type="ECO:0000256" key="8">
    <source>
        <dbReference type="ARBA" id="ARBA00051245"/>
    </source>
</evidence>
<dbReference type="Gene3D" id="3.40.50.300">
    <property type="entry name" value="P-loop containing nucleotide triphosphate hydrolases"/>
    <property type="match status" value="1"/>
</dbReference>
<keyword evidence="4" id="KW-0547">Nucleotide-binding</keyword>
<comment type="similarity">
    <text evidence="1">Belongs to the CpsD/CapB family.</text>
</comment>
<evidence type="ECO:0000256" key="5">
    <source>
        <dbReference type="ARBA" id="ARBA00022777"/>
    </source>
</evidence>
<proteinExistence type="inferred from homology"/>
<dbReference type="CDD" id="cd05387">
    <property type="entry name" value="BY-kinase"/>
    <property type="match status" value="1"/>
</dbReference>
<gene>
    <name evidence="10" type="primary">cpsD</name>
    <name evidence="10" type="ORF">JCM17207_21600</name>
</gene>
<keyword evidence="11" id="KW-1185">Reference proteome</keyword>
<evidence type="ECO:0000256" key="6">
    <source>
        <dbReference type="ARBA" id="ARBA00022840"/>
    </source>
</evidence>
<keyword evidence="5 10" id="KW-0418">Kinase</keyword>
<accession>A0AA37N2W5</accession>
<evidence type="ECO:0000256" key="1">
    <source>
        <dbReference type="ARBA" id="ARBA00007316"/>
    </source>
</evidence>
<dbReference type="InterPro" id="IPR050445">
    <property type="entry name" value="Bact_polysacc_biosynth/exp"/>
</dbReference>
<dbReference type="EC" id="2.7.10.2" evidence="2"/>
<keyword evidence="6" id="KW-0067">ATP-binding</keyword>
<dbReference type="PANTHER" id="PTHR32309">
    <property type="entry name" value="TYROSINE-PROTEIN KINASE"/>
    <property type="match status" value="1"/>
</dbReference>
<dbReference type="AlphaFoldDB" id="A0AA37N2W5"/>
<dbReference type="RefSeq" id="WP_238317750.1">
    <property type="nucleotide sequence ID" value="NZ_BQKV01000098.1"/>
</dbReference>
<feature type="domain" description="AAA" evidence="9">
    <location>
        <begin position="35"/>
        <end position="157"/>
    </location>
</feature>
<organism evidence="10 11">
    <name type="scientific">Faecalibacterium gallinarum</name>
    <dbReference type="NCBI Taxonomy" id="2903556"/>
    <lineage>
        <taxon>Bacteria</taxon>
        <taxon>Bacillati</taxon>
        <taxon>Bacillota</taxon>
        <taxon>Clostridia</taxon>
        <taxon>Eubacteriales</taxon>
        <taxon>Oscillospiraceae</taxon>
        <taxon>Faecalibacterium</taxon>
    </lineage>
</organism>
<dbReference type="InterPro" id="IPR025669">
    <property type="entry name" value="AAA_dom"/>
</dbReference>
<dbReference type="GO" id="GO:0005524">
    <property type="term" value="F:ATP binding"/>
    <property type="evidence" value="ECO:0007669"/>
    <property type="project" value="UniProtKB-KW"/>
</dbReference>
<evidence type="ECO:0000313" key="11">
    <source>
        <dbReference type="Proteomes" id="UP001055185"/>
    </source>
</evidence>
<reference evidence="10" key="1">
    <citation type="journal article" date="2022" name="Int. J. Syst. Evol. Microbiol.">
        <title>Genome-based, phenotypic and chemotaxonomic classification of Faecalibacterium strains: proposal of three novel species Faecalibacterium duncaniae sp. nov., Faecalibacterium hattorii sp. nov. and Faecalibacterium gallinarum sp. nov. .</title>
        <authorList>
            <person name="Sakamoto M."/>
            <person name="Sakurai N."/>
            <person name="Tanno H."/>
            <person name="Iino T."/>
            <person name="Ohkuma M."/>
            <person name="Endo A."/>
        </authorList>
    </citation>
    <scope>NUCLEOTIDE SEQUENCE</scope>
    <source>
        <strain evidence="10">JCM 17207</strain>
    </source>
</reference>
<evidence type="ECO:0000256" key="3">
    <source>
        <dbReference type="ARBA" id="ARBA00022679"/>
    </source>
</evidence>